<keyword evidence="7 22" id="KW-0732">Signal</keyword>
<dbReference type="InterPro" id="IPR013761">
    <property type="entry name" value="SAM/pointed_sf"/>
</dbReference>
<dbReference type="FunFam" id="2.10.50.10:FF:000001">
    <property type="entry name" value="Ephrin type-A receptor 5"/>
    <property type="match status" value="1"/>
</dbReference>
<dbReference type="InterPro" id="IPR009030">
    <property type="entry name" value="Growth_fac_rcpt_cys_sf"/>
</dbReference>
<dbReference type="PRINTS" id="PR00109">
    <property type="entry name" value="TYRKINASE"/>
</dbReference>
<comment type="caution">
    <text evidence="27">The sequence shown here is derived from an EMBL/GenBank/DDBJ whole genome shotgun (WGS) entry which is preliminary data.</text>
</comment>
<keyword evidence="5" id="KW-0808">Transferase</keyword>
<feature type="disulfide bond" evidence="19">
    <location>
        <begin position="112"/>
        <end position="122"/>
    </location>
</feature>
<dbReference type="Gene3D" id="2.60.40.1770">
    <property type="entry name" value="ephrin a2 ectodomain"/>
    <property type="match status" value="1"/>
</dbReference>
<evidence type="ECO:0000256" key="12">
    <source>
        <dbReference type="ARBA" id="ARBA00022989"/>
    </source>
</evidence>
<evidence type="ECO:0000256" key="11">
    <source>
        <dbReference type="ARBA" id="ARBA00022840"/>
    </source>
</evidence>
<dbReference type="EMBL" id="JAVRJZ010000011">
    <property type="protein sequence ID" value="KAK2716718.1"/>
    <property type="molecule type" value="Genomic_DNA"/>
</dbReference>
<dbReference type="GO" id="GO:0005524">
    <property type="term" value="F:ATP binding"/>
    <property type="evidence" value="ECO:0007669"/>
    <property type="project" value="UniProtKB-UniRule"/>
</dbReference>
<evidence type="ECO:0000313" key="28">
    <source>
        <dbReference type="Proteomes" id="UP001187531"/>
    </source>
</evidence>
<sequence length="1003" mass="111562">MGHTDRCRVQTGYLLVLFLFIVVKSNADQVVLLDTTKEDTLDWTRYPFGPLSSTPGWIEESFTNFEKGINWRSYVVCDVAYNNVNNWLWTPFVERGEANRIYIEVKFSMRDCNLFPGTALSCKETFSLLYYEFDAATREPPPWEPESYKLIDRIAADEGRFTSSNEVIINTEIRSIPVTKKGVYFAFRDQGACISLLAIRVYFVTCPRITAGFANFNATPTGKELASIEQASGTCVPNAQEITPPKYLCKGDGHWSLLSGGCSCKPGYEADLENQTCNVCPPGKFKHVAGEDRCQTCPDHSMAPYSGSAECRCNINYYRAQADSKAAPCTQPPSAPINLTVNFVDQSTVVLSWSPPAMHGGRKDTFYRLACDVCGLGVAYIPVQVARGETFNDTKVTISGLNAVTTYRFRVIAENGVSGQITEAERQYDEIIVTTEASVPSSVSNVKVSQSRPTELVLKWDAPDDAYEVDMYEVRFFVRGMESNASSLLTKKEESTFTALKPRTDYGFQVRAKTTHGWGDFSPPVFKMTGQVLAYMREEENIQVRIIAGSVVAGVILVAIIATVTALYIRRSSDECSKKQPSDCDALEYRNGDVCMAVTTPLFPQLTNASGRSYVDPHTYEDPNQAVREFAREIDSSFITIEAIIGGGEFGDVCRGRLRQPGRPDIMVAIKTLKPGSSDKARVDFLTEASIMGQFDHNNVIFLQGVVTKSNPVMIITEYMENGSLDTFLRANDGKLQILQLLGMLRGIAAGMQYLSQMSYVHRDLAARNVLVDAQLTCKIADFGLSREIESTTEGAYTTRGGKIPVRWTAPEAIAFRKFTSASDVWSFGIVCWEVMSYGERPYWNWSNQDVIKAIEKGYRLPAPMDCPEAIHQLMLDCWQKERAHRPTFAAIVATLDRLARCPESLRKLATARHAHALAPDAPDLTRLHSLEEWLATIKMSRYLDNFQRANITTLESVARLEPNDLSAMGVTLLGHQKKIIASAQTLRTQMANSASVSEGFLV</sequence>
<keyword evidence="15" id="KW-0675">Receptor</keyword>
<dbReference type="InterPro" id="IPR003961">
    <property type="entry name" value="FN3_dom"/>
</dbReference>
<dbReference type="Gene3D" id="3.30.200.20">
    <property type="entry name" value="Phosphorylase Kinase, domain 1"/>
    <property type="match status" value="1"/>
</dbReference>
<keyword evidence="6 21" id="KW-0812">Transmembrane</keyword>
<evidence type="ECO:0000259" key="26">
    <source>
        <dbReference type="PROSITE" id="PS51550"/>
    </source>
</evidence>
<dbReference type="PROSITE" id="PS50105">
    <property type="entry name" value="SAM_DOMAIN"/>
    <property type="match status" value="1"/>
</dbReference>
<evidence type="ECO:0000256" key="19">
    <source>
        <dbReference type="PIRSR" id="PIRSR000666-3"/>
    </source>
</evidence>
<keyword evidence="4" id="KW-0597">Phosphoprotein</keyword>
<dbReference type="Gene3D" id="1.10.150.50">
    <property type="entry name" value="Transcription Factor, Ets-1"/>
    <property type="match status" value="1"/>
</dbReference>
<dbReference type="InterPro" id="IPR000719">
    <property type="entry name" value="Prot_kinase_dom"/>
</dbReference>
<evidence type="ECO:0000256" key="7">
    <source>
        <dbReference type="ARBA" id="ARBA00022729"/>
    </source>
</evidence>
<evidence type="ECO:0000256" key="15">
    <source>
        <dbReference type="ARBA" id="ARBA00023170"/>
    </source>
</evidence>
<keyword evidence="9 18" id="KW-0547">Nucleotide-binding</keyword>
<keyword evidence="10" id="KW-0418">Kinase</keyword>
<dbReference type="SMART" id="SM00615">
    <property type="entry name" value="EPH_lbd"/>
    <property type="match status" value="1"/>
</dbReference>
<dbReference type="PROSITE" id="PS50853">
    <property type="entry name" value="FN3"/>
    <property type="match status" value="2"/>
</dbReference>
<feature type="domain" description="Eph LBD" evidence="26">
    <location>
        <begin position="28"/>
        <end position="211"/>
    </location>
</feature>
<dbReference type="InterPro" id="IPR001090">
    <property type="entry name" value="Ephrin_rcpt_lig-bd_dom"/>
</dbReference>
<dbReference type="GO" id="GO:0005886">
    <property type="term" value="C:plasma membrane"/>
    <property type="evidence" value="ECO:0007669"/>
    <property type="project" value="UniProtKB-SubCell"/>
</dbReference>
<comment type="subcellular location">
    <subcellularLocation>
        <location evidence="1">Cell membrane</location>
        <topology evidence="1">Single-pass type I membrane protein</topology>
    </subcellularLocation>
</comment>
<dbReference type="CDD" id="cd10319">
    <property type="entry name" value="EphR_LBD"/>
    <property type="match status" value="1"/>
</dbReference>
<evidence type="ECO:0000256" key="6">
    <source>
        <dbReference type="ARBA" id="ARBA00022692"/>
    </source>
</evidence>
<dbReference type="SMART" id="SM00219">
    <property type="entry name" value="TyrKc"/>
    <property type="match status" value="1"/>
</dbReference>
<evidence type="ECO:0000256" key="16">
    <source>
        <dbReference type="ARBA" id="ARBA00023180"/>
    </source>
</evidence>
<evidence type="ECO:0000256" key="8">
    <source>
        <dbReference type="ARBA" id="ARBA00022737"/>
    </source>
</evidence>
<dbReference type="SUPFAM" id="SSF57184">
    <property type="entry name" value="Growth factor receptor domain"/>
    <property type="match status" value="1"/>
</dbReference>
<dbReference type="Pfam" id="PF07714">
    <property type="entry name" value="PK_Tyr_Ser-Thr"/>
    <property type="match status" value="1"/>
</dbReference>
<evidence type="ECO:0000256" key="10">
    <source>
        <dbReference type="ARBA" id="ARBA00022777"/>
    </source>
</evidence>
<dbReference type="Gene3D" id="1.10.510.10">
    <property type="entry name" value="Transferase(Phosphotransferase) domain 1"/>
    <property type="match status" value="1"/>
</dbReference>
<dbReference type="Gene3D" id="2.60.120.260">
    <property type="entry name" value="Galactose-binding domain-like"/>
    <property type="match status" value="1"/>
</dbReference>
<dbReference type="PROSITE" id="PS00109">
    <property type="entry name" value="PROTEIN_KINASE_TYR"/>
    <property type="match status" value="1"/>
</dbReference>
<dbReference type="AlphaFoldDB" id="A0AA88HX53"/>
<evidence type="ECO:0000256" key="18">
    <source>
        <dbReference type="PIRSR" id="PIRSR000666-2"/>
    </source>
</evidence>
<feature type="active site" description="Proton acceptor" evidence="17">
    <location>
        <position position="764"/>
    </location>
</feature>
<dbReference type="PANTHER" id="PTHR46877">
    <property type="entry name" value="EPH RECEPTOR A5"/>
    <property type="match status" value="1"/>
</dbReference>
<feature type="binding site" evidence="18">
    <location>
        <begin position="645"/>
        <end position="653"/>
    </location>
    <ligand>
        <name>ATP</name>
        <dbReference type="ChEBI" id="CHEBI:30616"/>
    </ligand>
</feature>
<evidence type="ECO:0000256" key="22">
    <source>
        <dbReference type="SAM" id="SignalP"/>
    </source>
</evidence>
<evidence type="ECO:0000256" key="21">
    <source>
        <dbReference type="SAM" id="Phobius"/>
    </source>
</evidence>
<dbReference type="PROSITE" id="PS51550">
    <property type="entry name" value="EPH_LBD"/>
    <property type="match status" value="1"/>
</dbReference>
<feature type="domain" description="Protein kinase" evidence="23">
    <location>
        <begin position="639"/>
        <end position="899"/>
    </location>
</feature>
<dbReference type="SMART" id="SM01411">
    <property type="entry name" value="Ephrin_rec_like"/>
    <property type="match status" value="1"/>
</dbReference>
<dbReference type="SUPFAM" id="SSF47769">
    <property type="entry name" value="SAM/Pointed domain"/>
    <property type="match status" value="1"/>
</dbReference>
<evidence type="ECO:0000256" key="20">
    <source>
        <dbReference type="PROSITE-ProRule" id="PRU10141"/>
    </source>
</evidence>
<keyword evidence="19" id="KW-1015">Disulfide bond</keyword>
<feature type="binding site" evidence="18 20">
    <location>
        <position position="671"/>
    </location>
    <ligand>
        <name>ATP</name>
        <dbReference type="ChEBI" id="CHEBI:30616"/>
    </ligand>
</feature>
<dbReference type="CDD" id="cd09488">
    <property type="entry name" value="SAM_EPH-R"/>
    <property type="match status" value="1"/>
</dbReference>
<dbReference type="Pfam" id="PF01404">
    <property type="entry name" value="Ephrin_lbd"/>
    <property type="match status" value="1"/>
</dbReference>
<evidence type="ECO:0000256" key="3">
    <source>
        <dbReference type="ARBA" id="ARBA00022475"/>
    </source>
</evidence>
<feature type="transmembrane region" description="Helical" evidence="21">
    <location>
        <begin position="546"/>
        <end position="569"/>
    </location>
</feature>
<feature type="chain" id="PRO_5041745061" description="receptor protein-tyrosine kinase" evidence="22">
    <location>
        <begin position="28"/>
        <end position="1003"/>
    </location>
</feature>
<evidence type="ECO:0000256" key="4">
    <source>
        <dbReference type="ARBA" id="ARBA00022553"/>
    </source>
</evidence>
<dbReference type="PROSITE" id="PS50011">
    <property type="entry name" value="PROTEIN_KINASE_DOM"/>
    <property type="match status" value="1"/>
</dbReference>
<dbReference type="Pfam" id="PF25599">
    <property type="entry name" value="Ephrin_CRD"/>
    <property type="match status" value="1"/>
</dbReference>
<evidence type="ECO:0000259" key="23">
    <source>
        <dbReference type="PROSITE" id="PS50011"/>
    </source>
</evidence>
<dbReference type="GO" id="GO:0030425">
    <property type="term" value="C:dendrite"/>
    <property type="evidence" value="ECO:0007669"/>
    <property type="project" value="TreeGrafter"/>
</dbReference>
<organism evidence="27 28">
    <name type="scientific">Artemia franciscana</name>
    <name type="common">Brine shrimp</name>
    <name type="synonym">Artemia sanfranciscana</name>
    <dbReference type="NCBI Taxonomy" id="6661"/>
    <lineage>
        <taxon>Eukaryota</taxon>
        <taxon>Metazoa</taxon>
        <taxon>Ecdysozoa</taxon>
        <taxon>Arthropoda</taxon>
        <taxon>Crustacea</taxon>
        <taxon>Branchiopoda</taxon>
        <taxon>Anostraca</taxon>
        <taxon>Artemiidae</taxon>
        <taxon>Artemia</taxon>
    </lineage>
</organism>
<evidence type="ECO:0000256" key="9">
    <source>
        <dbReference type="ARBA" id="ARBA00022741"/>
    </source>
</evidence>
<dbReference type="SMART" id="SM00454">
    <property type="entry name" value="SAM"/>
    <property type="match status" value="1"/>
</dbReference>
<dbReference type="InterPro" id="IPR001245">
    <property type="entry name" value="Ser-Thr/Tyr_kinase_cat_dom"/>
</dbReference>
<feature type="disulfide bond" evidence="19">
    <location>
        <begin position="77"/>
        <end position="193"/>
    </location>
</feature>
<dbReference type="CDD" id="cd12087">
    <property type="entry name" value="TM_EGFR-like"/>
    <property type="match status" value="1"/>
</dbReference>
<feature type="domain" description="SAM" evidence="24">
    <location>
        <begin position="926"/>
        <end position="990"/>
    </location>
</feature>
<dbReference type="PIRSF" id="PIRSF000666">
    <property type="entry name" value="TyrPK_ephrin_receptor"/>
    <property type="match status" value="1"/>
</dbReference>
<evidence type="ECO:0000256" key="17">
    <source>
        <dbReference type="PIRSR" id="PIRSR000666-1"/>
    </source>
</evidence>
<dbReference type="InterPro" id="IPR027936">
    <property type="entry name" value="Eph_TM"/>
</dbReference>
<dbReference type="InterPro" id="IPR017441">
    <property type="entry name" value="Protein_kinase_ATP_BS"/>
</dbReference>
<dbReference type="Gene3D" id="2.10.50.10">
    <property type="entry name" value="Tumor Necrosis Factor Receptor, subunit A, domain 2"/>
    <property type="match status" value="1"/>
</dbReference>
<dbReference type="FunFam" id="2.60.120.260:FF:000089">
    <property type="entry name" value="Eph receptor tyrosine kinase"/>
    <property type="match status" value="1"/>
</dbReference>
<keyword evidence="16" id="KW-0325">Glycoprotein</keyword>
<evidence type="ECO:0000256" key="14">
    <source>
        <dbReference type="ARBA" id="ARBA00023137"/>
    </source>
</evidence>
<dbReference type="InterPro" id="IPR001660">
    <property type="entry name" value="SAM"/>
</dbReference>
<dbReference type="InterPro" id="IPR011009">
    <property type="entry name" value="Kinase-like_dom_sf"/>
</dbReference>
<protein>
    <recommendedName>
        <fullName evidence="2">receptor protein-tyrosine kinase</fullName>
        <ecNumber evidence="2">2.7.10.1</ecNumber>
    </recommendedName>
</protein>
<dbReference type="Pfam" id="PF00041">
    <property type="entry name" value="fn3"/>
    <property type="match status" value="2"/>
</dbReference>
<name>A0AA88HX53_ARTSF</name>
<dbReference type="SMART" id="SM00060">
    <property type="entry name" value="FN3"/>
    <property type="match status" value="2"/>
</dbReference>
<dbReference type="InterPro" id="IPR036116">
    <property type="entry name" value="FN3_sf"/>
</dbReference>
<dbReference type="InterPro" id="IPR016257">
    <property type="entry name" value="Tyr_kinase_ephrin_rcpt"/>
</dbReference>
<dbReference type="PANTHER" id="PTHR46877:SF14">
    <property type="entry name" value="RECEPTOR PROTEIN-TYROSINE KINASE"/>
    <property type="match status" value="1"/>
</dbReference>
<dbReference type="Proteomes" id="UP001187531">
    <property type="component" value="Unassembled WGS sequence"/>
</dbReference>
<dbReference type="InterPro" id="IPR013783">
    <property type="entry name" value="Ig-like_fold"/>
</dbReference>
<gene>
    <name evidence="27" type="ORF">QYM36_007010</name>
</gene>
<accession>A0AA88HX53</accession>
<dbReference type="FunFam" id="3.30.200.20:FF:000143">
    <property type="entry name" value="Ephrin type-B receptor 6"/>
    <property type="match status" value="1"/>
</dbReference>
<feature type="domain" description="Fibronectin type-III" evidence="25">
    <location>
        <begin position="442"/>
        <end position="532"/>
    </location>
</feature>
<evidence type="ECO:0000256" key="1">
    <source>
        <dbReference type="ARBA" id="ARBA00004251"/>
    </source>
</evidence>
<dbReference type="SUPFAM" id="SSF49265">
    <property type="entry name" value="Fibronectin type III"/>
    <property type="match status" value="1"/>
</dbReference>
<keyword evidence="11 18" id="KW-0067">ATP-binding</keyword>
<dbReference type="PROSITE" id="PS00107">
    <property type="entry name" value="PROTEIN_KINASE_ATP"/>
    <property type="match status" value="1"/>
</dbReference>
<dbReference type="SUPFAM" id="SSF56112">
    <property type="entry name" value="Protein kinase-like (PK-like)"/>
    <property type="match status" value="1"/>
</dbReference>
<dbReference type="InterPro" id="IPR008266">
    <property type="entry name" value="Tyr_kinase_AS"/>
</dbReference>
<feature type="domain" description="Fibronectin type-III" evidence="25">
    <location>
        <begin position="335"/>
        <end position="438"/>
    </location>
</feature>
<evidence type="ECO:0000256" key="5">
    <source>
        <dbReference type="ARBA" id="ARBA00022679"/>
    </source>
</evidence>
<dbReference type="CDD" id="cd05033">
    <property type="entry name" value="PTKc_EphR"/>
    <property type="match status" value="1"/>
</dbReference>
<dbReference type="InterPro" id="IPR008979">
    <property type="entry name" value="Galactose-bd-like_sf"/>
</dbReference>
<keyword evidence="28" id="KW-1185">Reference proteome</keyword>
<evidence type="ECO:0000259" key="25">
    <source>
        <dbReference type="PROSITE" id="PS50853"/>
    </source>
</evidence>
<dbReference type="FunFam" id="1.10.510.10:FF:000019">
    <property type="entry name" value="Ephrin type-A receptor 5"/>
    <property type="match status" value="1"/>
</dbReference>
<keyword evidence="12 21" id="KW-1133">Transmembrane helix</keyword>
<evidence type="ECO:0000313" key="27">
    <source>
        <dbReference type="EMBL" id="KAK2716718.1"/>
    </source>
</evidence>
<dbReference type="EC" id="2.7.10.1" evidence="2"/>
<keyword evidence="3" id="KW-1003">Cell membrane</keyword>
<keyword evidence="13 21" id="KW-0472">Membrane</keyword>
<keyword evidence="8" id="KW-0677">Repeat</keyword>
<dbReference type="SUPFAM" id="SSF49785">
    <property type="entry name" value="Galactose-binding domain-like"/>
    <property type="match status" value="1"/>
</dbReference>
<keyword evidence="14" id="KW-0829">Tyrosine-protein kinase</keyword>
<dbReference type="Gene3D" id="2.60.40.10">
    <property type="entry name" value="Immunoglobulins"/>
    <property type="match status" value="2"/>
</dbReference>
<dbReference type="GO" id="GO:0007411">
    <property type="term" value="P:axon guidance"/>
    <property type="evidence" value="ECO:0007669"/>
    <property type="project" value="TreeGrafter"/>
</dbReference>
<evidence type="ECO:0000259" key="24">
    <source>
        <dbReference type="PROSITE" id="PS50105"/>
    </source>
</evidence>
<feature type="signal peptide" evidence="22">
    <location>
        <begin position="1"/>
        <end position="27"/>
    </location>
</feature>
<reference evidence="27" key="1">
    <citation type="submission" date="2023-07" db="EMBL/GenBank/DDBJ databases">
        <title>Chromosome-level genome assembly of Artemia franciscana.</title>
        <authorList>
            <person name="Jo E."/>
        </authorList>
    </citation>
    <scope>NUCLEOTIDE SEQUENCE</scope>
    <source>
        <tissue evidence="27">Whole body</tissue>
    </source>
</reference>
<dbReference type="Pfam" id="PF14575">
    <property type="entry name" value="EphA2_TM"/>
    <property type="match status" value="1"/>
</dbReference>
<proteinExistence type="predicted"/>
<dbReference type="InterPro" id="IPR020635">
    <property type="entry name" value="Tyr_kinase_cat_dom"/>
</dbReference>
<evidence type="ECO:0000256" key="13">
    <source>
        <dbReference type="ARBA" id="ARBA00023136"/>
    </source>
</evidence>
<dbReference type="GO" id="GO:0005005">
    <property type="term" value="F:transmembrane-ephrin receptor activity"/>
    <property type="evidence" value="ECO:0007669"/>
    <property type="project" value="TreeGrafter"/>
</dbReference>
<dbReference type="InterPro" id="IPR050449">
    <property type="entry name" value="Ephrin_rcpt_TKs"/>
</dbReference>
<dbReference type="CDD" id="cd00063">
    <property type="entry name" value="FN3"/>
    <property type="match status" value="2"/>
</dbReference>
<evidence type="ECO:0000256" key="2">
    <source>
        <dbReference type="ARBA" id="ARBA00011902"/>
    </source>
</evidence>
<dbReference type="Pfam" id="PF07647">
    <property type="entry name" value="SAM_2"/>
    <property type="match status" value="1"/>
</dbReference>